<dbReference type="CDD" id="cd14498">
    <property type="entry name" value="DSP"/>
    <property type="match status" value="1"/>
</dbReference>
<keyword evidence="8" id="KW-1185">Reference proteome</keyword>
<dbReference type="GO" id="GO:0008330">
    <property type="term" value="F:protein tyrosine/threonine phosphatase activity"/>
    <property type="evidence" value="ECO:0007669"/>
    <property type="project" value="TreeGrafter"/>
</dbReference>
<sequence>MKGGNHINTLIEAWNSLPNSEKGNYSILRSLSLKHKDRTYKDQTQTHMKISRKKHLNSLTMIRIQNPDESINTPDIFGVVSKIDLSSFPQCEDLINSIYISDIQSANDMGLLRSNQINAVLTLGNNKPLTYPSVRGGYRCIALEDNERADLLKLMPDIYCFIDKQLDNGNILIHCLRGKNRSCAVAIGYLMKKFFMKFEEAFDLIEKSRPSCEITDNFKKQLNSRRWRDMCC</sequence>
<dbReference type="PANTHER" id="PTHR10159">
    <property type="entry name" value="DUAL SPECIFICITY PROTEIN PHOSPHATASE"/>
    <property type="match status" value="1"/>
</dbReference>
<protein>
    <recommendedName>
        <fullName evidence="2">protein-tyrosine-phosphatase</fullName>
        <ecNumber evidence="2">3.1.3.48</ecNumber>
    </recommendedName>
</protein>
<proteinExistence type="inferred from homology"/>
<keyword evidence="3" id="KW-0378">Hydrolase</keyword>
<dbReference type="EC" id="3.1.3.48" evidence="2"/>
<dbReference type="GO" id="GO:0043409">
    <property type="term" value="P:negative regulation of MAPK cascade"/>
    <property type="evidence" value="ECO:0007669"/>
    <property type="project" value="TreeGrafter"/>
</dbReference>
<organism evidence="7 8">
    <name type="scientific">Stentor coeruleus</name>
    <dbReference type="NCBI Taxonomy" id="5963"/>
    <lineage>
        <taxon>Eukaryota</taxon>
        <taxon>Sar</taxon>
        <taxon>Alveolata</taxon>
        <taxon>Ciliophora</taxon>
        <taxon>Postciliodesmatophora</taxon>
        <taxon>Heterotrichea</taxon>
        <taxon>Heterotrichida</taxon>
        <taxon>Stentoridae</taxon>
        <taxon>Stentor</taxon>
    </lineage>
</organism>
<comment type="caution">
    <text evidence="7">The sequence shown here is derived from an EMBL/GenBank/DDBJ whole genome shotgun (WGS) entry which is preliminary data.</text>
</comment>
<dbReference type="InterPro" id="IPR029021">
    <property type="entry name" value="Prot-tyrosine_phosphatase-like"/>
</dbReference>
<dbReference type="EMBL" id="MPUH01000673">
    <property type="protein sequence ID" value="OMJ75717.1"/>
    <property type="molecule type" value="Genomic_DNA"/>
</dbReference>
<accession>A0A1R2BG12</accession>
<comment type="similarity">
    <text evidence="1">Belongs to the protein-tyrosine phosphatase family. Non-receptor class dual specificity subfamily.</text>
</comment>
<gene>
    <name evidence="7" type="ORF">SteCoe_25092</name>
</gene>
<dbReference type="SMART" id="SM00195">
    <property type="entry name" value="DSPc"/>
    <property type="match status" value="1"/>
</dbReference>
<dbReference type="PANTHER" id="PTHR10159:SF519">
    <property type="entry name" value="DUAL SPECIFICITY PROTEIN PHOSPHATASE MPK3"/>
    <property type="match status" value="1"/>
</dbReference>
<feature type="domain" description="Tyrosine specific protein phosphatases" evidence="6">
    <location>
        <begin position="152"/>
        <end position="211"/>
    </location>
</feature>
<dbReference type="OrthoDB" id="406373at2759"/>
<evidence type="ECO:0000256" key="1">
    <source>
        <dbReference type="ARBA" id="ARBA00008601"/>
    </source>
</evidence>
<dbReference type="PROSITE" id="PS50056">
    <property type="entry name" value="TYR_PHOSPHATASE_2"/>
    <property type="match status" value="1"/>
</dbReference>
<keyword evidence="4" id="KW-0904">Protein phosphatase</keyword>
<dbReference type="PROSITE" id="PS50054">
    <property type="entry name" value="TYR_PHOSPHATASE_DUAL"/>
    <property type="match status" value="1"/>
</dbReference>
<evidence type="ECO:0000313" key="8">
    <source>
        <dbReference type="Proteomes" id="UP000187209"/>
    </source>
</evidence>
<dbReference type="SUPFAM" id="SSF52799">
    <property type="entry name" value="(Phosphotyrosine protein) phosphatases II"/>
    <property type="match status" value="1"/>
</dbReference>
<evidence type="ECO:0000256" key="2">
    <source>
        <dbReference type="ARBA" id="ARBA00013064"/>
    </source>
</evidence>
<dbReference type="InterPro" id="IPR000387">
    <property type="entry name" value="Tyr_Pase_dom"/>
</dbReference>
<feature type="domain" description="Tyrosine-protein phosphatase" evidence="5">
    <location>
        <begin position="88"/>
        <end position="231"/>
    </location>
</feature>
<evidence type="ECO:0000256" key="4">
    <source>
        <dbReference type="ARBA" id="ARBA00022912"/>
    </source>
</evidence>
<dbReference type="GO" id="GO:0017017">
    <property type="term" value="F:MAP kinase tyrosine/serine/threonine phosphatase activity"/>
    <property type="evidence" value="ECO:0007669"/>
    <property type="project" value="TreeGrafter"/>
</dbReference>
<dbReference type="GO" id="GO:0033550">
    <property type="term" value="F:MAP kinase tyrosine phosphatase activity"/>
    <property type="evidence" value="ECO:0007669"/>
    <property type="project" value="TreeGrafter"/>
</dbReference>
<name>A0A1R2BG12_9CILI</name>
<evidence type="ECO:0000256" key="3">
    <source>
        <dbReference type="ARBA" id="ARBA00022801"/>
    </source>
</evidence>
<evidence type="ECO:0000313" key="7">
    <source>
        <dbReference type="EMBL" id="OMJ75717.1"/>
    </source>
</evidence>
<dbReference type="GO" id="GO:0005737">
    <property type="term" value="C:cytoplasm"/>
    <property type="evidence" value="ECO:0007669"/>
    <property type="project" value="TreeGrafter"/>
</dbReference>
<evidence type="ECO:0000259" key="5">
    <source>
        <dbReference type="PROSITE" id="PS50054"/>
    </source>
</evidence>
<dbReference type="InterPro" id="IPR000340">
    <property type="entry name" value="Dual-sp_phosphatase_cat-dom"/>
</dbReference>
<evidence type="ECO:0000259" key="6">
    <source>
        <dbReference type="PROSITE" id="PS50056"/>
    </source>
</evidence>
<dbReference type="Proteomes" id="UP000187209">
    <property type="component" value="Unassembled WGS sequence"/>
</dbReference>
<dbReference type="Pfam" id="PF00782">
    <property type="entry name" value="DSPc"/>
    <property type="match status" value="1"/>
</dbReference>
<reference evidence="7 8" key="1">
    <citation type="submission" date="2016-11" db="EMBL/GenBank/DDBJ databases">
        <title>The macronuclear genome of Stentor coeruleus: a giant cell with tiny introns.</title>
        <authorList>
            <person name="Slabodnick M."/>
            <person name="Ruby J.G."/>
            <person name="Reiff S.B."/>
            <person name="Swart E.C."/>
            <person name="Gosai S."/>
            <person name="Prabakaran S."/>
            <person name="Witkowska E."/>
            <person name="Larue G.E."/>
            <person name="Fisher S."/>
            <person name="Freeman R.M."/>
            <person name="Gunawardena J."/>
            <person name="Chu W."/>
            <person name="Stover N.A."/>
            <person name="Gregory B.D."/>
            <person name="Nowacki M."/>
            <person name="Derisi J."/>
            <person name="Roy S.W."/>
            <person name="Marshall W.F."/>
            <person name="Sood P."/>
        </authorList>
    </citation>
    <scope>NUCLEOTIDE SEQUENCE [LARGE SCALE GENOMIC DNA]</scope>
    <source>
        <strain evidence="7">WM001</strain>
    </source>
</reference>
<dbReference type="InterPro" id="IPR020422">
    <property type="entry name" value="TYR_PHOSPHATASE_DUAL_dom"/>
</dbReference>
<dbReference type="AlphaFoldDB" id="A0A1R2BG12"/>
<dbReference type="Gene3D" id="3.90.190.10">
    <property type="entry name" value="Protein tyrosine phosphatase superfamily"/>
    <property type="match status" value="1"/>
</dbReference>